<sequence>MFKLLPVLLAIPLLSACTMRPLHYNMSGSVVDSPISLNKNLPNIVVTDFEYKPHRNITQYATSVIGCPFCDPDGGRQQLVFAQPINQIIQAETESALTEIMLRDKDSTCKLSAQIQFVGMVQSFSAMTHRVDATYTLKSGDATYFIKRVVGEYTPGTFELQRDVKMWARPVRDSMRQLVADRAFNQVIDERCRSI</sequence>
<protein>
    <recommendedName>
        <fullName evidence="3">Lipoprotein</fullName>
    </recommendedName>
</protein>
<dbReference type="STRING" id="1195246.AGRI_09705"/>
<name>I8UAQ6_9ALTE</name>
<dbReference type="PROSITE" id="PS51257">
    <property type="entry name" value="PROKAR_LIPOPROTEIN"/>
    <property type="match status" value="1"/>
</dbReference>
<gene>
    <name evidence="1" type="ORF">AGRI_09705</name>
</gene>
<reference evidence="1 2" key="1">
    <citation type="journal article" date="2012" name="J. Bacteriol.">
        <title>Genome Sequence of Pectin-Degrading Alishewanella agri, Isolated from Landfill Soil.</title>
        <authorList>
            <person name="Kim J."/>
            <person name="Jung J."/>
            <person name="Sung J.S."/>
            <person name="Chun J."/>
            <person name="Park W."/>
        </authorList>
    </citation>
    <scope>NUCLEOTIDE SEQUENCE [LARGE SCALE GENOMIC DNA]</scope>
    <source>
        <strain evidence="1 2">BL06</strain>
    </source>
</reference>
<dbReference type="RefSeq" id="WP_008984787.1">
    <property type="nucleotide sequence ID" value="NZ_AKKU01000015.1"/>
</dbReference>
<accession>I8UAQ6</accession>
<dbReference type="Proteomes" id="UP000035062">
    <property type="component" value="Unassembled WGS sequence"/>
</dbReference>
<dbReference type="AlphaFoldDB" id="I8UAQ6"/>
<evidence type="ECO:0000313" key="2">
    <source>
        <dbReference type="Proteomes" id="UP000035062"/>
    </source>
</evidence>
<dbReference type="EMBL" id="AKKU01000015">
    <property type="protein sequence ID" value="EIW89053.1"/>
    <property type="molecule type" value="Genomic_DNA"/>
</dbReference>
<proteinExistence type="predicted"/>
<organism evidence="1 2">
    <name type="scientific">Alishewanella agri BL06</name>
    <dbReference type="NCBI Taxonomy" id="1195246"/>
    <lineage>
        <taxon>Bacteria</taxon>
        <taxon>Pseudomonadati</taxon>
        <taxon>Pseudomonadota</taxon>
        <taxon>Gammaproteobacteria</taxon>
        <taxon>Alteromonadales</taxon>
        <taxon>Alteromonadaceae</taxon>
        <taxon>Alishewanella</taxon>
    </lineage>
</organism>
<keyword evidence="2" id="KW-1185">Reference proteome</keyword>
<evidence type="ECO:0008006" key="3">
    <source>
        <dbReference type="Google" id="ProtNLM"/>
    </source>
</evidence>
<evidence type="ECO:0000313" key="1">
    <source>
        <dbReference type="EMBL" id="EIW89053.1"/>
    </source>
</evidence>
<comment type="caution">
    <text evidence="1">The sequence shown here is derived from an EMBL/GenBank/DDBJ whole genome shotgun (WGS) entry which is preliminary data.</text>
</comment>